<evidence type="ECO:0000256" key="1">
    <source>
        <dbReference type="SAM" id="MobiDB-lite"/>
    </source>
</evidence>
<proteinExistence type="predicted"/>
<dbReference type="Proteomes" id="UP000011693">
    <property type="component" value="Unassembled WGS sequence"/>
</dbReference>
<dbReference type="Gene3D" id="2.60.40.680">
    <property type="match status" value="1"/>
</dbReference>
<dbReference type="AlphaFoldDB" id="M0B6V7"/>
<keyword evidence="4" id="KW-1185">Reference proteome</keyword>
<feature type="region of interest" description="Disordered" evidence="1">
    <location>
        <begin position="187"/>
        <end position="228"/>
    </location>
</feature>
<gene>
    <name evidence="3" type="ORF">C482_00505</name>
</gene>
<accession>M0B6V7</accession>
<dbReference type="EMBL" id="AOIN01000008">
    <property type="protein sequence ID" value="ELZ06257.1"/>
    <property type="molecule type" value="Genomic_DNA"/>
</dbReference>
<evidence type="ECO:0000313" key="3">
    <source>
        <dbReference type="EMBL" id="ELZ06257.1"/>
    </source>
</evidence>
<feature type="compositionally biased region" description="Acidic residues" evidence="1">
    <location>
        <begin position="201"/>
        <end position="228"/>
    </location>
</feature>
<evidence type="ECO:0000313" key="4">
    <source>
        <dbReference type="Proteomes" id="UP000011693"/>
    </source>
</evidence>
<dbReference type="InterPro" id="IPR008965">
    <property type="entry name" value="CBM2/CBM3_carb-bd_dom_sf"/>
</dbReference>
<reference evidence="3 4" key="1">
    <citation type="journal article" date="2014" name="PLoS Genet.">
        <title>Phylogenetically driven sequencing of extremely halophilic archaea reveals strategies for static and dynamic osmo-response.</title>
        <authorList>
            <person name="Becker E.A."/>
            <person name="Seitzer P.M."/>
            <person name="Tritt A."/>
            <person name="Larsen D."/>
            <person name="Krusor M."/>
            <person name="Yao A.I."/>
            <person name="Wu D."/>
            <person name="Madern D."/>
            <person name="Eisen J.A."/>
            <person name="Darling A.E."/>
            <person name="Facciotti M.T."/>
        </authorList>
    </citation>
    <scope>NUCLEOTIDE SEQUENCE [LARGE SCALE GENOMIC DNA]</scope>
    <source>
        <strain evidence="3 4">JCM 10990</strain>
    </source>
</reference>
<keyword evidence="2" id="KW-0812">Transmembrane</keyword>
<sequence>MLVVTGLLFVGVTAISPAAGADQVAILSTEDSDEDGDRNGAHHVEPGEEFTIDLTLYAEGGHGDDGVVALAVIAQYHPDYLEVTDIERGPWLEQGDTTDITTEQTLAHDEGIATLEQWREPAAGGATGMDTVATVTVAVAPDAPDGETTLEFGETNIELESDWPVPVVGGSTPIVIGDGGAELESFEHDESAAESGLGDGPSDDESQSGGETDTDTDTDTDTTTDEEETGFVSGLASNGLALVPAVAVGVGLILLCALLAVRLRDQPSSPRPVEHSAWEGNAF</sequence>
<dbReference type="GO" id="GO:0030246">
    <property type="term" value="F:carbohydrate binding"/>
    <property type="evidence" value="ECO:0007669"/>
    <property type="project" value="InterPro"/>
</dbReference>
<dbReference type="PATRIC" id="fig|1227492.4.peg.82"/>
<organism evidence="3 4">
    <name type="scientific">Natrialba chahannaoensis JCM 10990</name>
    <dbReference type="NCBI Taxonomy" id="1227492"/>
    <lineage>
        <taxon>Archaea</taxon>
        <taxon>Methanobacteriati</taxon>
        <taxon>Methanobacteriota</taxon>
        <taxon>Stenosarchaea group</taxon>
        <taxon>Halobacteria</taxon>
        <taxon>Halobacteriales</taxon>
        <taxon>Natrialbaceae</taxon>
        <taxon>Natrialba</taxon>
    </lineage>
</organism>
<comment type="caution">
    <text evidence="3">The sequence shown here is derived from an EMBL/GenBank/DDBJ whole genome shotgun (WGS) entry which is preliminary data.</text>
</comment>
<dbReference type="SUPFAM" id="SSF49384">
    <property type="entry name" value="Carbohydrate-binding domain"/>
    <property type="match status" value="1"/>
</dbReference>
<evidence type="ECO:0008006" key="5">
    <source>
        <dbReference type="Google" id="ProtNLM"/>
    </source>
</evidence>
<keyword evidence="2" id="KW-1133">Transmembrane helix</keyword>
<name>M0B6V7_9EURY</name>
<protein>
    <recommendedName>
        <fullName evidence="5">Cellulosome anchoring protein cohesin region</fullName>
    </recommendedName>
</protein>
<feature type="transmembrane region" description="Helical" evidence="2">
    <location>
        <begin position="239"/>
        <end position="261"/>
    </location>
</feature>
<keyword evidence="2" id="KW-0472">Membrane</keyword>
<evidence type="ECO:0000256" key="2">
    <source>
        <dbReference type="SAM" id="Phobius"/>
    </source>
</evidence>